<dbReference type="RefSeq" id="WP_310459624.1">
    <property type="nucleotide sequence ID" value="NZ_JAVKPH010000117.1"/>
</dbReference>
<protein>
    <submittedName>
        <fullName evidence="1">Uncharacterized protein</fullName>
    </submittedName>
</protein>
<keyword evidence="2" id="KW-1185">Reference proteome</keyword>
<reference evidence="1 2" key="1">
    <citation type="submission" date="2023-09" db="EMBL/GenBank/DDBJ databases">
        <title>Xinfangfangia sedmenti sp. nov., isolated the sedment.</title>
        <authorList>
            <person name="Xu L."/>
        </authorList>
    </citation>
    <scope>NUCLEOTIDE SEQUENCE [LARGE SCALE GENOMIC DNA]</scope>
    <source>
        <strain evidence="1 2">LG-4</strain>
    </source>
</reference>
<evidence type="ECO:0000313" key="1">
    <source>
        <dbReference type="EMBL" id="MDR5655543.1"/>
    </source>
</evidence>
<sequence length="70" mass="7894">MPVFVSAVVRVFKALDKAGANFRGFDAETYKRPFTSELEVDLKAINYQPLKLNSISARPAARTKPQETRH</sequence>
<name>A0ABU1FG63_9RHOB</name>
<evidence type="ECO:0000313" key="2">
    <source>
        <dbReference type="Proteomes" id="UP001247754"/>
    </source>
</evidence>
<comment type="caution">
    <text evidence="1">The sequence shown here is derived from an EMBL/GenBank/DDBJ whole genome shotgun (WGS) entry which is preliminary data.</text>
</comment>
<accession>A0ABU1FG63</accession>
<organism evidence="1 2">
    <name type="scientific">Ruixingdingia sedimenti</name>
    <dbReference type="NCBI Taxonomy" id="3073604"/>
    <lineage>
        <taxon>Bacteria</taxon>
        <taxon>Pseudomonadati</taxon>
        <taxon>Pseudomonadota</taxon>
        <taxon>Alphaproteobacteria</taxon>
        <taxon>Rhodobacterales</taxon>
        <taxon>Paracoccaceae</taxon>
        <taxon>Ruixingdingia</taxon>
    </lineage>
</organism>
<gene>
    <name evidence="1" type="ORF">RGD00_23350</name>
</gene>
<dbReference type="Proteomes" id="UP001247754">
    <property type="component" value="Unassembled WGS sequence"/>
</dbReference>
<proteinExistence type="predicted"/>
<dbReference type="EMBL" id="JAVKPH010000117">
    <property type="protein sequence ID" value="MDR5655543.1"/>
    <property type="molecule type" value="Genomic_DNA"/>
</dbReference>